<accession>A0ABT7I8F0</accession>
<proteinExistence type="predicted"/>
<comment type="caution">
    <text evidence="1">The sequence shown here is derived from an EMBL/GenBank/DDBJ whole genome shotgun (WGS) entry which is preliminary data.</text>
</comment>
<reference evidence="1 2" key="1">
    <citation type="submission" date="2023-06" db="EMBL/GenBank/DDBJ databases">
        <title>Marinobacter azerbaijanicus a moderately halophilic, isolated from Urmia Lake in Azerbaijan region of Iran.</title>
        <authorList>
            <person name="Sanchez-Porro C."/>
            <person name="Aghdam E.M."/>
            <person name="Saheb S.M."/>
            <person name="Tarhriz V."/>
            <person name="Kazemi E."/>
            <person name="Ammozegar M.A."/>
            <person name="Ventosa A."/>
            <person name="Hejazi M.S."/>
        </authorList>
    </citation>
    <scope>NUCLEOTIDE SEQUENCE [LARGE SCALE GENOMIC DNA]</scope>
    <source>
        <strain evidence="1 2">TBZ242</strain>
    </source>
</reference>
<dbReference type="Gene3D" id="3.30.70.260">
    <property type="match status" value="1"/>
</dbReference>
<dbReference type="InterPro" id="IPR045865">
    <property type="entry name" value="ACT-like_dom_sf"/>
</dbReference>
<dbReference type="EMBL" id="JASSVS010000002">
    <property type="protein sequence ID" value="MDL0430390.1"/>
    <property type="molecule type" value="Genomic_DNA"/>
</dbReference>
<dbReference type="RefSeq" id="WP_285389160.1">
    <property type="nucleotide sequence ID" value="NZ_JASSVS010000002.1"/>
</dbReference>
<evidence type="ECO:0000313" key="1">
    <source>
        <dbReference type="EMBL" id="MDL0430390.1"/>
    </source>
</evidence>
<organism evidence="1 2">
    <name type="scientific">Marinobacter azerbaijanicus</name>
    <dbReference type="NCBI Taxonomy" id="3050455"/>
    <lineage>
        <taxon>Bacteria</taxon>
        <taxon>Pseudomonadati</taxon>
        <taxon>Pseudomonadota</taxon>
        <taxon>Gammaproteobacteria</taxon>
        <taxon>Pseudomonadales</taxon>
        <taxon>Marinobacteraceae</taxon>
        <taxon>Marinobacter</taxon>
    </lineage>
</organism>
<name>A0ABT7I8F0_9GAMM</name>
<gene>
    <name evidence="1" type="ORF">QPM17_04600</name>
</gene>
<dbReference type="Pfam" id="PF13710">
    <property type="entry name" value="ACT_5"/>
    <property type="match status" value="1"/>
</dbReference>
<keyword evidence="2" id="KW-1185">Reference proteome</keyword>
<sequence length="92" mass="10038">MTPQTDSPIPSYTLNCRMSREAAALERLCQVVRIRGFRIATMAVESAGDHLDIALTLEGTRPITMLQSQLEKLHTVSEVVPDQGSGVQVQTA</sequence>
<evidence type="ECO:0000313" key="2">
    <source>
        <dbReference type="Proteomes" id="UP001227964"/>
    </source>
</evidence>
<dbReference type="Proteomes" id="UP001227964">
    <property type="component" value="Unassembled WGS sequence"/>
</dbReference>
<protein>
    <submittedName>
        <fullName evidence="1">ACT domain-containing protein</fullName>
    </submittedName>
</protein>
<dbReference type="SUPFAM" id="SSF55021">
    <property type="entry name" value="ACT-like"/>
    <property type="match status" value="1"/>
</dbReference>